<sequence length="161" mass="17827">MIRSAEYVLSERPFVVRRQVRWGDCDPAGVVYTGRFTEYLLGAVGLFADHLAGNTGESLGQVHGVGTPCRGMAFDFAGTLWPNDVVDITCTVGEIRERSYDFHCVARKPDGTLIFRATFSPICVRLEARQSAPIPPSLRAVLQTYCHAEATGPTRQRKNHE</sequence>
<proteinExistence type="predicted"/>
<dbReference type="SUPFAM" id="SSF54637">
    <property type="entry name" value="Thioesterase/thiol ester dehydrase-isomerase"/>
    <property type="match status" value="1"/>
</dbReference>
<protein>
    <submittedName>
        <fullName evidence="1">Thioesterase</fullName>
    </submittedName>
</protein>
<evidence type="ECO:0000313" key="2">
    <source>
        <dbReference type="Proteomes" id="UP000036700"/>
    </source>
</evidence>
<reference evidence="2" key="1">
    <citation type="submission" date="2015-06" db="EMBL/GenBank/DDBJ databases">
        <authorList>
            <person name="Lim Y.L."/>
            <person name="Ee R."/>
            <person name="Yong D."/>
            <person name="How K.Y."/>
            <person name="Yin W.F."/>
            <person name="Chan K.G."/>
        </authorList>
    </citation>
    <scope>NUCLEOTIDE SEQUENCE [LARGE SCALE GENOMIC DNA]</scope>
    <source>
        <strain evidence="2">DSM 25325</strain>
    </source>
</reference>
<dbReference type="Pfam" id="PF13279">
    <property type="entry name" value="4HBT_2"/>
    <property type="match status" value="1"/>
</dbReference>
<dbReference type="CDD" id="cd00586">
    <property type="entry name" value="4HBT"/>
    <property type="match status" value="1"/>
</dbReference>
<dbReference type="Gene3D" id="3.10.129.10">
    <property type="entry name" value="Hotdog Thioesterase"/>
    <property type="match status" value="1"/>
</dbReference>
<dbReference type="KEGG" id="ptx:ABW99_15295"/>
<dbReference type="AlphaFoldDB" id="A0A0G3ETR7"/>
<dbReference type="InterPro" id="IPR029069">
    <property type="entry name" value="HotDog_dom_sf"/>
</dbReference>
<dbReference type="OrthoDB" id="21822at2"/>
<dbReference type="STRING" id="445709.ABW99_15295"/>
<dbReference type="Proteomes" id="UP000036700">
    <property type="component" value="Chromosome"/>
</dbReference>
<gene>
    <name evidence="1" type="ORF">ABW99_15295</name>
</gene>
<name>A0A0G3ETR7_9BURK</name>
<keyword evidence="2" id="KW-1185">Reference proteome</keyword>
<dbReference type="PATRIC" id="fig|445709.3.peg.3235"/>
<dbReference type="EMBL" id="CP011568">
    <property type="protein sequence ID" value="AKJ69379.1"/>
    <property type="molecule type" value="Genomic_DNA"/>
</dbReference>
<organism evidence="1 2">
    <name type="scientific">Pandoraea thiooxydans</name>
    <dbReference type="NCBI Taxonomy" id="445709"/>
    <lineage>
        <taxon>Bacteria</taxon>
        <taxon>Pseudomonadati</taxon>
        <taxon>Pseudomonadota</taxon>
        <taxon>Betaproteobacteria</taxon>
        <taxon>Burkholderiales</taxon>
        <taxon>Burkholderiaceae</taxon>
        <taxon>Pandoraea</taxon>
    </lineage>
</organism>
<accession>A0A0G3ETR7</accession>
<evidence type="ECO:0000313" key="1">
    <source>
        <dbReference type="EMBL" id="AKJ69379.1"/>
    </source>
</evidence>